<dbReference type="AlphaFoldDB" id="A0A235CE32"/>
<keyword evidence="7" id="KW-1185">Reference proteome</keyword>
<dbReference type="GO" id="GO:0016787">
    <property type="term" value="F:hydrolase activity"/>
    <property type="evidence" value="ECO:0007669"/>
    <property type="project" value="UniProtKB-KW"/>
</dbReference>
<dbReference type="Gene3D" id="3.40.710.10">
    <property type="entry name" value="DD-peptidase/beta-lactamase superfamily"/>
    <property type="match status" value="1"/>
</dbReference>
<dbReference type="Pfam" id="PF00144">
    <property type="entry name" value="Beta-lactamase"/>
    <property type="match status" value="1"/>
</dbReference>
<name>A0A235CE32_9GAMM</name>
<dbReference type="Pfam" id="PF11954">
    <property type="entry name" value="DUF3471"/>
    <property type="match status" value="1"/>
</dbReference>
<reference evidence="4 6" key="1">
    <citation type="submission" date="2017-08" db="EMBL/GenBank/DDBJ databases">
        <title>Draft Genome Sequence of the Marine Bacterium Oceanimonas baumannii ATCC 700832.</title>
        <authorList>
            <person name="Mcclelland W.D."/>
            <person name="Brennan M.A."/>
            <person name="Trachtenberg A.M."/>
            <person name="Maclea K.S."/>
        </authorList>
    </citation>
    <scope>NUCLEOTIDE SEQUENCE [LARGE SCALE GENOMIC DNA]</scope>
    <source>
        <strain evidence="4 6">ATCC 700832</strain>
    </source>
</reference>
<dbReference type="PANTHER" id="PTHR46825:SF15">
    <property type="entry name" value="BETA-LACTAMASE-RELATED DOMAIN-CONTAINING PROTEIN"/>
    <property type="match status" value="1"/>
</dbReference>
<sequence>MGGLQRVRSAIWYAALLVPAMAAPAYSAPAVPDITDEAVQAALKKLPEQIASTHQRSGVPGMAVAVIYKGETLFAEGAGVRAAGRAEPVDTDTVFQLASLSKPISATITATQVTQGKLDWNDPAAHYLPSLRLASSYVTEQATIGDFMAHRSGLPGAAGDDLEDIGFSRVQILARLQQQPLTAFRLSHAYANFSTTTAAEAVAAAAGKPWDELAETSLFKPLGMTRTSTRYQDYLAHDNRATLHAFENEQFQPLYQRNPDAQSPAGGVSSSVNDLTHWLRLLLSAGKGNEQLISQAALLPAMSPQTLHAPLASLLQQPSFYGYGFNVGFDDQGQLRLSHSGAFLLGASTSFHLWPAADLGMVVLTNGGPVGVPESLIADFMDTVRHGEPQRDWYAVYHEPMKALYQPVGDLVGQAPPSSPAPVKSAGHYIGDYESRYFGQAAIYQQDGTLWIKLGPDNKPQPLTHWDGDTFAIEPNNENAPAGSRSSVHFTIEQNAATGFTIEYLNQNGLARWQRLSPADS</sequence>
<evidence type="ECO:0000259" key="2">
    <source>
        <dbReference type="Pfam" id="PF00144"/>
    </source>
</evidence>
<dbReference type="OrthoDB" id="119951at2"/>
<evidence type="ECO:0000259" key="3">
    <source>
        <dbReference type="Pfam" id="PF11954"/>
    </source>
</evidence>
<dbReference type="InterPro" id="IPR001466">
    <property type="entry name" value="Beta-lactam-related"/>
</dbReference>
<evidence type="ECO:0000313" key="7">
    <source>
        <dbReference type="Proteomes" id="UP000295058"/>
    </source>
</evidence>
<dbReference type="InterPro" id="IPR021860">
    <property type="entry name" value="Peptidase_S12_Pab87-rel_C"/>
</dbReference>
<dbReference type="InterPro" id="IPR012338">
    <property type="entry name" value="Beta-lactam/transpept-like"/>
</dbReference>
<gene>
    <name evidence="4" type="ORF">B6S09_14070</name>
    <name evidence="5" type="ORF">LY04_03124</name>
</gene>
<feature type="signal peptide" evidence="1">
    <location>
        <begin position="1"/>
        <end position="27"/>
    </location>
</feature>
<dbReference type="SUPFAM" id="SSF56601">
    <property type="entry name" value="beta-lactamase/transpeptidase-like"/>
    <property type="match status" value="1"/>
</dbReference>
<evidence type="ECO:0000313" key="5">
    <source>
        <dbReference type="EMBL" id="TDW56321.1"/>
    </source>
</evidence>
<keyword evidence="1" id="KW-0732">Signal</keyword>
<evidence type="ECO:0000256" key="1">
    <source>
        <dbReference type="SAM" id="SignalP"/>
    </source>
</evidence>
<dbReference type="PANTHER" id="PTHR46825">
    <property type="entry name" value="D-ALANYL-D-ALANINE-CARBOXYPEPTIDASE/ENDOPEPTIDASE AMPH"/>
    <property type="match status" value="1"/>
</dbReference>
<dbReference type="Gene3D" id="2.40.128.600">
    <property type="match status" value="1"/>
</dbReference>
<protein>
    <submittedName>
        <fullName evidence="5">CubicO group peptidase (Beta-lactamase class C family)</fullName>
    </submittedName>
    <submittedName>
        <fullName evidence="4">Serine hydrolase</fullName>
    </submittedName>
</protein>
<accession>A0A235CE32</accession>
<feature type="domain" description="Beta-lactamase-related" evidence="2">
    <location>
        <begin position="55"/>
        <end position="369"/>
    </location>
</feature>
<dbReference type="Proteomes" id="UP000295058">
    <property type="component" value="Unassembled WGS sequence"/>
</dbReference>
<dbReference type="InterPro" id="IPR050491">
    <property type="entry name" value="AmpC-like"/>
</dbReference>
<feature type="chain" id="PRO_5012104738" evidence="1">
    <location>
        <begin position="28"/>
        <end position="521"/>
    </location>
</feature>
<evidence type="ECO:0000313" key="4">
    <source>
        <dbReference type="EMBL" id="OYD22861.1"/>
    </source>
</evidence>
<keyword evidence="4" id="KW-0378">Hydrolase</keyword>
<dbReference type="EMBL" id="SODO01000015">
    <property type="protein sequence ID" value="TDW56321.1"/>
    <property type="molecule type" value="Genomic_DNA"/>
</dbReference>
<reference evidence="5 7" key="2">
    <citation type="submission" date="2019-03" db="EMBL/GenBank/DDBJ databases">
        <title>Genomic Encyclopedia of Archaeal and Bacterial Type Strains, Phase II (KMG-II): from individual species to whole genera.</title>
        <authorList>
            <person name="Goeker M."/>
        </authorList>
    </citation>
    <scope>NUCLEOTIDE SEQUENCE [LARGE SCALE GENOMIC DNA]</scope>
    <source>
        <strain evidence="5 7">DSM 15594</strain>
    </source>
</reference>
<evidence type="ECO:0000313" key="6">
    <source>
        <dbReference type="Proteomes" id="UP000243640"/>
    </source>
</evidence>
<dbReference type="EMBL" id="NQJF01000012">
    <property type="protein sequence ID" value="OYD22861.1"/>
    <property type="molecule type" value="Genomic_DNA"/>
</dbReference>
<proteinExistence type="predicted"/>
<organism evidence="4 6">
    <name type="scientific">Oceanimonas baumannii</name>
    <dbReference type="NCBI Taxonomy" id="129578"/>
    <lineage>
        <taxon>Bacteria</taxon>
        <taxon>Pseudomonadati</taxon>
        <taxon>Pseudomonadota</taxon>
        <taxon>Gammaproteobacteria</taxon>
        <taxon>Aeromonadales</taxon>
        <taxon>Aeromonadaceae</taxon>
        <taxon>Oceanimonas</taxon>
    </lineage>
</organism>
<comment type="caution">
    <text evidence="4">The sequence shown here is derived from an EMBL/GenBank/DDBJ whole genome shotgun (WGS) entry which is preliminary data.</text>
</comment>
<feature type="domain" description="Peptidase S12 Pab87-related C-terminal" evidence="3">
    <location>
        <begin position="417"/>
        <end position="503"/>
    </location>
</feature>
<dbReference type="Proteomes" id="UP000243640">
    <property type="component" value="Unassembled WGS sequence"/>
</dbReference>